<dbReference type="SUPFAM" id="SSF57783">
    <property type="entry name" value="Zinc beta-ribbon"/>
    <property type="match status" value="1"/>
</dbReference>
<feature type="region of interest" description="Disordered" evidence="11">
    <location>
        <begin position="716"/>
        <end position="786"/>
    </location>
</feature>
<comment type="function">
    <text evidence="10">Releases the supercoiling and torsional tension of DNA, which is introduced during the DNA replication and transcription, by transiently cleaving and rejoining one strand of the DNA duplex. Introduces a single-strand break via transesterification at a target site in duplex DNA. The scissile phosphodiester is attacked by the catalytic tyrosine of the enzyme, resulting in the formation of a DNA-(5'-phosphotyrosyl)-enzyme intermediate and the expulsion of a 3'-OH DNA strand. The free DNA strand then undergoes passage around the unbroken strand, thus removing DNA supercoils. Finally, in the religation step, the DNA 3'-OH attacks the covalent intermediate to expel the active-site tyrosine and restore the DNA phosphodiester backbone.</text>
</comment>
<feature type="compositionally biased region" description="Basic and acidic residues" evidence="11">
    <location>
        <begin position="422"/>
        <end position="440"/>
    </location>
</feature>
<dbReference type="InterPro" id="IPR013498">
    <property type="entry name" value="Topo_IA_Znf"/>
</dbReference>
<feature type="site" description="Interaction with DNA" evidence="10">
    <location>
        <position position="143"/>
    </location>
</feature>
<evidence type="ECO:0000256" key="6">
    <source>
        <dbReference type="ARBA" id="ARBA00022842"/>
    </source>
</evidence>
<dbReference type="PROSITE" id="PS00396">
    <property type="entry name" value="TOPO_IA_1"/>
    <property type="match status" value="1"/>
</dbReference>
<evidence type="ECO:0000256" key="4">
    <source>
        <dbReference type="ARBA" id="ARBA00022771"/>
    </source>
</evidence>
<dbReference type="InterPro" id="IPR013826">
    <property type="entry name" value="Topo_IA_cen_sub3"/>
</dbReference>
<dbReference type="GO" id="GO:0003677">
    <property type="term" value="F:DNA binding"/>
    <property type="evidence" value="ECO:0007669"/>
    <property type="project" value="UniProtKB-KW"/>
</dbReference>
<feature type="compositionally biased region" description="Low complexity" evidence="11">
    <location>
        <begin position="737"/>
        <end position="750"/>
    </location>
</feature>
<feature type="site" description="Interaction with DNA" evidence="10">
    <location>
        <position position="33"/>
    </location>
</feature>
<evidence type="ECO:0000259" key="12">
    <source>
        <dbReference type="PROSITE" id="PS50880"/>
    </source>
</evidence>
<dbReference type="CDD" id="cd00186">
    <property type="entry name" value="TOP1Ac"/>
    <property type="match status" value="1"/>
</dbReference>
<dbReference type="InterPro" id="IPR003601">
    <property type="entry name" value="Topo_IA_2"/>
</dbReference>
<dbReference type="CDD" id="cd03363">
    <property type="entry name" value="TOPRIM_TopoIA_TopoI"/>
    <property type="match status" value="1"/>
</dbReference>
<feature type="site" description="Interaction with DNA" evidence="10">
    <location>
        <position position="140"/>
    </location>
</feature>
<dbReference type="Gene3D" id="3.40.50.140">
    <property type="match status" value="1"/>
</dbReference>
<feature type="region of interest" description="Interaction with DNA" evidence="10">
    <location>
        <begin position="163"/>
        <end position="168"/>
    </location>
</feature>
<dbReference type="InterPro" id="IPR003602">
    <property type="entry name" value="Topo_IA_DNA-bd_dom"/>
</dbReference>
<accession>A0A2T5GFH5</accession>
<dbReference type="PROSITE" id="PS52039">
    <property type="entry name" value="TOPO_IA_2"/>
    <property type="match status" value="1"/>
</dbReference>
<dbReference type="InterPro" id="IPR013497">
    <property type="entry name" value="Topo_IA_cen"/>
</dbReference>
<evidence type="ECO:0000313" key="14">
    <source>
        <dbReference type="EMBL" id="PTQ54934.1"/>
    </source>
</evidence>
<dbReference type="PROSITE" id="PS50880">
    <property type="entry name" value="TOPRIM"/>
    <property type="match status" value="1"/>
</dbReference>
<evidence type="ECO:0000256" key="1">
    <source>
        <dbReference type="ARBA" id="ARBA00000213"/>
    </source>
</evidence>
<evidence type="ECO:0000256" key="7">
    <source>
        <dbReference type="ARBA" id="ARBA00023029"/>
    </source>
</evidence>
<dbReference type="InterPro" id="IPR013824">
    <property type="entry name" value="Topo_IA_cen_sub1"/>
</dbReference>
<proteinExistence type="inferred from homology"/>
<evidence type="ECO:0000313" key="15">
    <source>
        <dbReference type="Proteomes" id="UP000244180"/>
    </source>
</evidence>
<dbReference type="GO" id="GO:0006265">
    <property type="term" value="P:DNA topological change"/>
    <property type="evidence" value="ECO:0007669"/>
    <property type="project" value="UniProtKB-UniRule"/>
</dbReference>
<dbReference type="GO" id="GO:0005694">
    <property type="term" value="C:chromosome"/>
    <property type="evidence" value="ECO:0007669"/>
    <property type="project" value="InterPro"/>
</dbReference>
<dbReference type="GO" id="GO:0008270">
    <property type="term" value="F:zinc ion binding"/>
    <property type="evidence" value="ECO:0007669"/>
    <property type="project" value="UniProtKB-KW"/>
</dbReference>
<keyword evidence="5" id="KW-0862">Zinc</keyword>
<feature type="domain" description="Topo IA-type catalytic" evidence="13">
    <location>
        <begin position="129"/>
        <end position="577"/>
    </location>
</feature>
<name>A0A2T5GFH5_HYDSH</name>
<evidence type="ECO:0000256" key="3">
    <source>
        <dbReference type="ARBA" id="ARBA00022723"/>
    </source>
</evidence>
<dbReference type="InterPro" id="IPR000380">
    <property type="entry name" value="Topo_IA"/>
</dbReference>
<dbReference type="InterPro" id="IPR005733">
    <property type="entry name" value="TopoI_bac-type"/>
</dbReference>
<feature type="region of interest" description="Disordered" evidence="11">
    <location>
        <begin position="422"/>
        <end position="445"/>
    </location>
</feature>
<dbReference type="GO" id="GO:0003917">
    <property type="term" value="F:DNA topoisomerase type I (single strand cut, ATP-independent) activity"/>
    <property type="evidence" value="ECO:0007669"/>
    <property type="project" value="UniProtKB-UniRule"/>
</dbReference>
<dbReference type="AlphaFoldDB" id="A0A2T5GFH5"/>
<comment type="caution">
    <text evidence="14">The sequence shown here is derived from an EMBL/GenBank/DDBJ whole genome shotgun (WGS) entry which is preliminary data.</text>
</comment>
<gene>
    <name evidence="10" type="primary">topA</name>
    <name evidence="14" type="ORF">HSCHL_1877</name>
</gene>
<keyword evidence="8 10" id="KW-0238">DNA-binding</keyword>
<keyword evidence="6" id="KW-0460">Magnesium</keyword>
<comment type="subunit">
    <text evidence="10">Monomer.</text>
</comment>
<keyword evidence="7 10" id="KW-0799">Topoisomerase</keyword>
<keyword evidence="3" id="KW-0479">Metal-binding</keyword>
<keyword evidence="4" id="KW-0863">Zinc-finger</keyword>
<dbReference type="Gene3D" id="2.70.20.10">
    <property type="entry name" value="Topoisomerase I, domain 3"/>
    <property type="match status" value="1"/>
</dbReference>
<evidence type="ECO:0000256" key="2">
    <source>
        <dbReference type="ARBA" id="ARBA00009446"/>
    </source>
</evidence>
<dbReference type="Pfam" id="PF01131">
    <property type="entry name" value="Topoisom_bac"/>
    <property type="match status" value="1"/>
</dbReference>
<dbReference type="NCBIfam" id="TIGR01051">
    <property type="entry name" value="topA_bact"/>
    <property type="match status" value="1"/>
</dbReference>
<dbReference type="SMART" id="SM00493">
    <property type="entry name" value="TOPRIM"/>
    <property type="match status" value="1"/>
</dbReference>
<dbReference type="InterPro" id="IPR023406">
    <property type="entry name" value="Topo_IA_AS"/>
</dbReference>
<feature type="domain" description="Toprim" evidence="12">
    <location>
        <begin position="3"/>
        <end position="113"/>
    </location>
</feature>
<dbReference type="SMART" id="SM00436">
    <property type="entry name" value="TOP1Bc"/>
    <property type="match status" value="1"/>
</dbReference>
<feature type="site" description="Interaction with DNA" evidence="10">
    <location>
        <position position="148"/>
    </location>
</feature>
<dbReference type="HAMAP" id="MF_00952">
    <property type="entry name" value="Topoisom_1_prok"/>
    <property type="match status" value="1"/>
</dbReference>
<dbReference type="Proteomes" id="UP000244180">
    <property type="component" value="Unassembled WGS sequence"/>
</dbReference>
<dbReference type="Pfam" id="PF01396">
    <property type="entry name" value="Zn_ribbon_Top1"/>
    <property type="match status" value="3"/>
</dbReference>
<reference evidence="14 15" key="1">
    <citation type="submission" date="2017-08" db="EMBL/GenBank/DDBJ databases">
        <title>Burning lignite coal seam in the remote Altai Mountains harbors a hydrogen-driven thermophilic microbial community.</title>
        <authorList>
            <person name="Kadnikov V.V."/>
            <person name="Mardanov A.V."/>
            <person name="Ivasenko D."/>
            <person name="Beletsky A.V."/>
            <person name="Karnachuk O.V."/>
            <person name="Ravin N.V."/>
        </authorList>
    </citation>
    <scope>NUCLEOTIDE SEQUENCE [LARGE SCALE GENOMIC DNA]</scope>
    <source>
        <strain evidence="14">AL33</strain>
    </source>
</reference>
<evidence type="ECO:0000256" key="9">
    <source>
        <dbReference type="ARBA" id="ARBA00023235"/>
    </source>
</evidence>
<dbReference type="Gene3D" id="1.10.290.10">
    <property type="entry name" value="Topoisomerase I, domain 4"/>
    <property type="match status" value="1"/>
</dbReference>
<dbReference type="PANTHER" id="PTHR42785:SF1">
    <property type="entry name" value="DNA TOPOISOMERASE"/>
    <property type="match status" value="1"/>
</dbReference>
<dbReference type="EC" id="5.6.2.1" evidence="10"/>
<dbReference type="PRINTS" id="PR00417">
    <property type="entry name" value="PRTPISMRASEI"/>
</dbReference>
<organism evidence="14 15">
    <name type="scientific">Hydrogenibacillus schlegelii</name>
    <name type="common">Bacillus schlegelii</name>
    <dbReference type="NCBI Taxonomy" id="1484"/>
    <lineage>
        <taxon>Bacteria</taxon>
        <taxon>Bacillati</taxon>
        <taxon>Bacillota</taxon>
        <taxon>Bacilli</taxon>
        <taxon>Bacillales</taxon>
        <taxon>Bacillales Family X. Incertae Sedis</taxon>
        <taxon>Hydrogenibacillus</taxon>
    </lineage>
</organism>
<dbReference type="InterPro" id="IPR034149">
    <property type="entry name" value="TOPRIM_TopoI"/>
</dbReference>
<dbReference type="PANTHER" id="PTHR42785">
    <property type="entry name" value="DNA TOPOISOMERASE, TYPE IA, CORE"/>
    <property type="match status" value="1"/>
</dbReference>
<feature type="site" description="Interaction with DNA" evidence="10">
    <location>
        <position position="155"/>
    </location>
</feature>
<dbReference type="InterPro" id="IPR013825">
    <property type="entry name" value="Topo_IA_cen_sub2"/>
</dbReference>
<comment type="similarity">
    <text evidence="2 10">Belongs to the type IA topoisomerase family.</text>
</comment>
<comment type="catalytic activity">
    <reaction evidence="1 10">
        <text>ATP-independent breakage of single-stranded DNA, followed by passage and rejoining.</text>
        <dbReference type="EC" id="5.6.2.1"/>
    </reaction>
</comment>
<evidence type="ECO:0000256" key="5">
    <source>
        <dbReference type="ARBA" id="ARBA00022833"/>
    </source>
</evidence>
<evidence type="ECO:0000256" key="11">
    <source>
        <dbReference type="SAM" id="MobiDB-lite"/>
    </source>
</evidence>
<dbReference type="InterPro" id="IPR028612">
    <property type="entry name" value="Topoisom_1_IA"/>
</dbReference>
<evidence type="ECO:0000259" key="13">
    <source>
        <dbReference type="PROSITE" id="PS52039"/>
    </source>
</evidence>
<feature type="site" description="Interaction with DNA" evidence="10">
    <location>
        <position position="509"/>
    </location>
</feature>
<feature type="active site" description="O-(5'-phospho-DNA)-tyrosine intermediate" evidence="10">
    <location>
        <position position="298"/>
    </location>
</feature>
<feature type="site" description="Interaction with DNA" evidence="10">
    <location>
        <position position="139"/>
    </location>
</feature>
<dbReference type="EMBL" id="PEBV01000001">
    <property type="protein sequence ID" value="PTQ54934.1"/>
    <property type="molecule type" value="Genomic_DNA"/>
</dbReference>
<dbReference type="Gene3D" id="3.30.65.10">
    <property type="entry name" value="Bacterial Topoisomerase I, domain 1"/>
    <property type="match status" value="2"/>
</dbReference>
<dbReference type="Pfam" id="PF01751">
    <property type="entry name" value="Toprim"/>
    <property type="match status" value="1"/>
</dbReference>
<protein>
    <recommendedName>
        <fullName evidence="10">DNA topoisomerase 1</fullName>
        <ecNumber evidence="10">5.6.2.1</ecNumber>
    </recommendedName>
    <alternativeName>
        <fullName evidence="10">DNA topoisomerase I</fullName>
    </alternativeName>
</protein>
<feature type="site" description="Interaction with DNA" evidence="10">
    <location>
        <position position="300"/>
    </location>
</feature>
<keyword evidence="9 10" id="KW-0413">Isomerase</keyword>
<sequence>MSESIVIVESPAKAKTIAKYLGRKYRVLASMGHVRDLPKSELGVDIEAGFVPKYITIRGKGEVLKALKDAAKKASRVYLASDPDREGEAIAWHLAQYLKLDLDAPIRVVFHEITERAVKESFQHPRKIDRALVDAQQARRILDRLVGYQISPLLWKKVKKGLSAGRVQSVAVKLIIDRENEIEAFVPEEYWTVDVHLEAAAGELVAQFYGYGEEKTPLRSSADVAALLRHLEGRPFVVLDVARRERRRKPPAPFTTSTLQQEASRKLGFRATRTMRVAQELYEGVPLGPEGHVGLITYMRTDSVRVSELAQAEARAYLAEVFGDAYVPAAPPVRKARAGAQDAHEAIRPTSVRRTPEAVKPYLSRDQYRLYRLIWERFVASQMPPAVYDTTTVTIGAGDARFRAAGSVIQFDGFLRVYEEATEDRPAEAREAKGGGKSEDVGEEDVGELRRIVPVERGETLRHLRTEPRQHFTQPPPRYSEAQLVKTMEELGIGRPSTYAPTIETIQKRGYVVLRDRRFHPTELGRLVTELLERFFPEIIDVSFTAKMEADLDRIEAGALDSRTLLETFYAQFQRRLEAAEAEMAPVTLEPEYAGVDCDVCGRPMVVKTGRYGKFLACSGYPECTNTKPYVVSSGARCPKCGQGELVERRSKRGRVFYGCSRFPECDFTTWDRPHPAPCPECGGLLVLKGRRDRETAVCTACGVRLDGEALPPVEPTPFLVPGPQVSEGPAVPAPAPKAVGAGAPAPEASGGRGPAPDDTAPEAVASDGSGPDVRKKKTRDREYVR</sequence>
<evidence type="ECO:0000256" key="8">
    <source>
        <dbReference type="ARBA" id="ARBA00023125"/>
    </source>
</evidence>
<dbReference type="SMART" id="SM00437">
    <property type="entry name" value="TOP1Ac"/>
    <property type="match status" value="1"/>
</dbReference>
<dbReference type="InterPro" id="IPR006171">
    <property type="entry name" value="TOPRIM_dom"/>
</dbReference>
<dbReference type="InterPro" id="IPR023405">
    <property type="entry name" value="Topo_IA_core_domain"/>
</dbReference>
<dbReference type="SUPFAM" id="SSF56712">
    <property type="entry name" value="Prokaryotic type I DNA topoisomerase"/>
    <property type="match status" value="1"/>
</dbReference>
<dbReference type="RefSeq" id="WP_272999394.1">
    <property type="nucleotide sequence ID" value="NZ_PEBV01000001.1"/>
</dbReference>
<evidence type="ECO:0000256" key="10">
    <source>
        <dbReference type="HAMAP-Rule" id="MF_00952"/>
    </source>
</evidence>
<dbReference type="Gene3D" id="1.10.460.10">
    <property type="entry name" value="Topoisomerase I, domain 2"/>
    <property type="match status" value="1"/>
</dbReference>